<protein>
    <submittedName>
        <fullName evidence="1">Uncharacterized protein</fullName>
    </submittedName>
</protein>
<proteinExistence type="predicted"/>
<reference evidence="1" key="2">
    <citation type="journal article" date="2023" name="IMA Fungus">
        <title>Comparative genomic study of the Penicillium genus elucidates a diverse pangenome and 15 lateral gene transfer events.</title>
        <authorList>
            <person name="Petersen C."/>
            <person name="Sorensen T."/>
            <person name="Nielsen M.R."/>
            <person name="Sondergaard T.E."/>
            <person name="Sorensen J.L."/>
            <person name="Fitzpatrick D.A."/>
            <person name="Frisvad J.C."/>
            <person name="Nielsen K.L."/>
        </authorList>
    </citation>
    <scope>NUCLEOTIDE SEQUENCE</scope>
    <source>
        <strain evidence="1">IBT 21917</strain>
    </source>
</reference>
<sequence>MMAESIYLAELHFSSRSFSLMADFTSHDFKPAVPLSFPWSLECTLTILDTGQISTAKNSIASGSATAIGGLLGLVKIAFPEVNLLTVGASAASIGSGASTIDNGLLASIVSKTVEVFVIPHIVFPWMMYLTPSRVENQIQEVGSMQKMMSDMFMALEKGFSDWGDMMINGFVYQNKPMDLFSQNSSGVAKWIQDGSFAGYFSHNQTTAIDAKTMKSVWGAAISYIWRQEKVYFVNTTDAWTFTGGDYETLKIDKDDITRIHFGNDIFFAMKYTDDASPADAYTKVPGINSLADLGLDIQQVVNASVWSQNHIGYNETWPIDKMMAYATSEDDPPPHDLFMTIPVCHLGQMPHAPLDLIAKRGCNDVKMAAEVRLHPIPWIWTSV</sequence>
<keyword evidence="2" id="KW-1185">Reference proteome</keyword>
<dbReference type="AlphaFoldDB" id="A0A9W9HMB9"/>
<accession>A0A9W9HMB9</accession>
<comment type="caution">
    <text evidence="1">The sequence shown here is derived from an EMBL/GenBank/DDBJ whole genome shotgun (WGS) entry which is preliminary data.</text>
</comment>
<dbReference type="OrthoDB" id="4470552at2759"/>
<gene>
    <name evidence="1" type="ORF">N7492_010732</name>
</gene>
<organism evidence="1 2">
    <name type="scientific">Penicillium capsulatum</name>
    <dbReference type="NCBI Taxonomy" id="69766"/>
    <lineage>
        <taxon>Eukaryota</taxon>
        <taxon>Fungi</taxon>
        <taxon>Dikarya</taxon>
        <taxon>Ascomycota</taxon>
        <taxon>Pezizomycotina</taxon>
        <taxon>Eurotiomycetes</taxon>
        <taxon>Eurotiomycetidae</taxon>
        <taxon>Eurotiales</taxon>
        <taxon>Aspergillaceae</taxon>
        <taxon>Penicillium</taxon>
    </lineage>
</organism>
<dbReference type="EMBL" id="JAPQKO010000009">
    <property type="protein sequence ID" value="KAJ5150381.1"/>
    <property type="molecule type" value="Genomic_DNA"/>
</dbReference>
<reference evidence="1" key="1">
    <citation type="submission" date="2022-11" db="EMBL/GenBank/DDBJ databases">
        <authorList>
            <person name="Petersen C."/>
        </authorList>
    </citation>
    <scope>NUCLEOTIDE SEQUENCE</scope>
    <source>
        <strain evidence="1">IBT 21917</strain>
    </source>
</reference>
<dbReference type="Proteomes" id="UP001146351">
    <property type="component" value="Unassembled WGS sequence"/>
</dbReference>
<evidence type="ECO:0000313" key="1">
    <source>
        <dbReference type="EMBL" id="KAJ5150381.1"/>
    </source>
</evidence>
<evidence type="ECO:0000313" key="2">
    <source>
        <dbReference type="Proteomes" id="UP001146351"/>
    </source>
</evidence>
<name>A0A9W9HMB9_9EURO</name>